<name>A0A8D8CB71_CULPI</name>
<dbReference type="EMBL" id="HBUE01114884">
    <property type="protein sequence ID" value="CAG6490231.1"/>
    <property type="molecule type" value="Transcribed_RNA"/>
</dbReference>
<proteinExistence type="predicted"/>
<sequence length="116" mass="13494">MVLRFAFKIYGEIKLRSHSQNPTVSLQSRRNKPFLPFSRSPRITGGHREVNEFSLTTTSLFPVLDPPSLFFQCFSMPKLSTLKCESCTRHYSRRLCLVNARGRFLFLKHSMHQGMI</sequence>
<evidence type="ECO:0000313" key="1">
    <source>
        <dbReference type="EMBL" id="CAG6490231.1"/>
    </source>
</evidence>
<protein>
    <submittedName>
        <fullName evidence="1">(northern house mosquito) hypothetical protein</fullName>
    </submittedName>
</protein>
<dbReference type="AlphaFoldDB" id="A0A8D8CB71"/>
<accession>A0A8D8CB71</accession>
<organism evidence="1">
    <name type="scientific">Culex pipiens</name>
    <name type="common">House mosquito</name>
    <dbReference type="NCBI Taxonomy" id="7175"/>
    <lineage>
        <taxon>Eukaryota</taxon>
        <taxon>Metazoa</taxon>
        <taxon>Ecdysozoa</taxon>
        <taxon>Arthropoda</taxon>
        <taxon>Hexapoda</taxon>
        <taxon>Insecta</taxon>
        <taxon>Pterygota</taxon>
        <taxon>Neoptera</taxon>
        <taxon>Endopterygota</taxon>
        <taxon>Diptera</taxon>
        <taxon>Nematocera</taxon>
        <taxon>Culicoidea</taxon>
        <taxon>Culicidae</taxon>
        <taxon>Culicinae</taxon>
        <taxon>Culicini</taxon>
        <taxon>Culex</taxon>
        <taxon>Culex</taxon>
    </lineage>
</organism>
<reference evidence="1" key="1">
    <citation type="submission" date="2021-05" db="EMBL/GenBank/DDBJ databases">
        <authorList>
            <person name="Alioto T."/>
            <person name="Alioto T."/>
            <person name="Gomez Garrido J."/>
        </authorList>
    </citation>
    <scope>NUCLEOTIDE SEQUENCE</scope>
</reference>